<reference evidence="1" key="1">
    <citation type="submission" date="2023-10" db="EMBL/GenBank/DDBJ databases">
        <authorList>
            <person name="Rodriguez Cubillos JULIANA M."/>
            <person name="De Vega J."/>
        </authorList>
    </citation>
    <scope>NUCLEOTIDE SEQUENCE</scope>
</reference>
<keyword evidence="2" id="KW-1185">Reference proteome</keyword>
<dbReference type="EMBL" id="CASHSV030000513">
    <property type="protein sequence ID" value="CAJ2668616.1"/>
    <property type="molecule type" value="Genomic_DNA"/>
</dbReference>
<name>A0ACB0LGU4_TRIPR</name>
<dbReference type="Proteomes" id="UP001177021">
    <property type="component" value="Unassembled WGS sequence"/>
</dbReference>
<evidence type="ECO:0000313" key="2">
    <source>
        <dbReference type="Proteomes" id="UP001177021"/>
    </source>
</evidence>
<evidence type="ECO:0000313" key="1">
    <source>
        <dbReference type="EMBL" id="CAJ2668616.1"/>
    </source>
</evidence>
<accession>A0ACB0LGU4</accession>
<protein>
    <submittedName>
        <fullName evidence="1">Uncharacterized protein</fullName>
    </submittedName>
</protein>
<gene>
    <name evidence="1" type="ORF">MILVUS5_LOCUS32980</name>
</gene>
<organism evidence="1 2">
    <name type="scientific">Trifolium pratense</name>
    <name type="common">Red clover</name>
    <dbReference type="NCBI Taxonomy" id="57577"/>
    <lineage>
        <taxon>Eukaryota</taxon>
        <taxon>Viridiplantae</taxon>
        <taxon>Streptophyta</taxon>
        <taxon>Embryophyta</taxon>
        <taxon>Tracheophyta</taxon>
        <taxon>Spermatophyta</taxon>
        <taxon>Magnoliopsida</taxon>
        <taxon>eudicotyledons</taxon>
        <taxon>Gunneridae</taxon>
        <taxon>Pentapetalae</taxon>
        <taxon>rosids</taxon>
        <taxon>fabids</taxon>
        <taxon>Fabales</taxon>
        <taxon>Fabaceae</taxon>
        <taxon>Papilionoideae</taxon>
        <taxon>50 kb inversion clade</taxon>
        <taxon>NPAAA clade</taxon>
        <taxon>Hologalegina</taxon>
        <taxon>IRL clade</taxon>
        <taxon>Trifolieae</taxon>
        <taxon>Trifolium</taxon>
    </lineage>
</organism>
<comment type="caution">
    <text evidence="1">The sequence shown here is derived from an EMBL/GenBank/DDBJ whole genome shotgun (WGS) entry which is preliminary data.</text>
</comment>
<sequence>MLNYQIPGEWNSLALWRLIWPLIQVLSEGIIESNTSIPSQQDTPFNGEKLRSTEEQISNIVETKSTSNDLCY</sequence>
<proteinExistence type="predicted"/>